<evidence type="ECO:0000256" key="8">
    <source>
        <dbReference type="ARBA" id="ARBA00033408"/>
    </source>
</evidence>
<dbReference type="InterPro" id="IPR027417">
    <property type="entry name" value="P-loop_NTPase"/>
</dbReference>
<dbReference type="NCBIfam" id="NF008121">
    <property type="entry name" value="PRK10869.1"/>
    <property type="match status" value="1"/>
</dbReference>
<comment type="function">
    <text evidence="1 9">May be involved in recombinational repair of damaged DNA.</text>
</comment>
<evidence type="ECO:0000313" key="12">
    <source>
        <dbReference type="EMBL" id="MBO1520691.1"/>
    </source>
</evidence>
<evidence type="ECO:0000256" key="2">
    <source>
        <dbReference type="ARBA" id="ARBA00009441"/>
    </source>
</evidence>
<protein>
    <recommendedName>
        <fullName evidence="3 9">DNA repair protein RecN</fullName>
    </recommendedName>
    <alternativeName>
        <fullName evidence="8 9">Recombination protein N</fullName>
    </alternativeName>
</protein>
<evidence type="ECO:0000256" key="7">
    <source>
        <dbReference type="ARBA" id="ARBA00023204"/>
    </source>
</evidence>
<evidence type="ECO:0000256" key="9">
    <source>
        <dbReference type="PIRNR" id="PIRNR003128"/>
    </source>
</evidence>
<dbReference type="PIRSF" id="PIRSF003128">
    <property type="entry name" value="RecN"/>
    <property type="match status" value="1"/>
</dbReference>
<comment type="similarity">
    <text evidence="2 9">Belongs to the RecN family.</text>
</comment>
<dbReference type="Pfam" id="PF02463">
    <property type="entry name" value="SMC_N"/>
    <property type="match status" value="1"/>
</dbReference>
<keyword evidence="7 9" id="KW-0234">DNA repair</keyword>
<dbReference type="EMBL" id="JAGDFX010000022">
    <property type="protein sequence ID" value="MBO1520691.1"/>
    <property type="molecule type" value="Genomic_DNA"/>
</dbReference>
<dbReference type="PANTHER" id="PTHR11059">
    <property type="entry name" value="DNA REPAIR PROTEIN RECN"/>
    <property type="match status" value="1"/>
</dbReference>
<proteinExistence type="inferred from homology"/>
<gene>
    <name evidence="12" type="primary">recN</name>
    <name evidence="12" type="ORF">J3U76_13830</name>
</gene>
<reference evidence="12 13" key="1">
    <citation type="submission" date="2021-03" db="EMBL/GenBank/DDBJ databases">
        <title>Oceanisphaera sp. nov., isolated from the intestine.</title>
        <authorList>
            <person name="Zhao L.-H."/>
            <person name="Shi L.-F."/>
        </authorList>
    </citation>
    <scope>NUCLEOTIDE SEQUENCE [LARGE SCALE GENOMIC DNA]</scope>
    <source>
        <strain evidence="12 13">DM8</strain>
    </source>
</reference>
<sequence>MLLQLTISNFAIVSFLELDLRAGMTSITGETGAGKSIAIDALALALGERADTETVRPGAEKADISARFRIDKLPKVQAWLNEQELTEQELDEQGECILRRTLTREGRSRGYINGTPVPLAQLKALGALLINIHGQHAHQALQKADYQRSLLDAYAGHHQLMQKTSKHYQTWRQLTNERKQLQDEQQQWQAQRQLLEYQVAELNELALEPDEFPGLEAEHSRLANGAELVTDCQQALGVLADNEENNALQQLRHGLKLVTDLCQLDARLSPVLDMLESSQIQLEEGHSELTRYLDTLELDPERLHAVESRMTKVMELARKHHVPPAELHVFHQQIATQLSEMDSNDSRLHELDEEVEQAKAQFLSAAERLSQSRQRYAQSLNKQITASLHQLSMEHGRFEMTVTADNSKGYSPVGIDKVEFLVSTNPGQPMSPLAKVASGGELSRISLAIQVITAQKVETPTLIFDEVDVGVSGPTAAVVGKLLRQLGDSTQVLVITHLPQVAGNGHQHYFVSKNSDKNDTQTQMQELDKDCRLQELARLLGGDKITENTLANARELLISEAA</sequence>
<keyword evidence="5 9" id="KW-0227">DNA damage</keyword>
<feature type="coiled-coil region" evidence="10">
    <location>
        <begin position="171"/>
        <end position="205"/>
    </location>
</feature>
<evidence type="ECO:0000256" key="5">
    <source>
        <dbReference type="ARBA" id="ARBA00022763"/>
    </source>
</evidence>
<keyword evidence="6" id="KW-0067">ATP-binding</keyword>
<organism evidence="12 13">
    <name type="scientific">Oceanisphaera pacifica</name>
    <dbReference type="NCBI Taxonomy" id="2818389"/>
    <lineage>
        <taxon>Bacteria</taxon>
        <taxon>Pseudomonadati</taxon>
        <taxon>Pseudomonadota</taxon>
        <taxon>Gammaproteobacteria</taxon>
        <taxon>Aeromonadales</taxon>
        <taxon>Aeromonadaceae</taxon>
        <taxon>Oceanisphaera</taxon>
    </lineage>
</organism>
<evidence type="ECO:0000256" key="4">
    <source>
        <dbReference type="ARBA" id="ARBA00022741"/>
    </source>
</evidence>
<dbReference type="RefSeq" id="WP_208006562.1">
    <property type="nucleotide sequence ID" value="NZ_JAGDFX010000022.1"/>
</dbReference>
<dbReference type="Gene3D" id="3.40.50.300">
    <property type="entry name" value="P-loop containing nucleotide triphosphate hydrolases"/>
    <property type="match status" value="2"/>
</dbReference>
<evidence type="ECO:0000256" key="1">
    <source>
        <dbReference type="ARBA" id="ARBA00003618"/>
    </source>
</evidence>
<dbReference type="InterPro" id="IPR003395">
    <property type="entry name" value="RecF/RecN/SMC_N"/>
</dbReference>
<dbReference type="InterPro" id="IPR004604">
    <property type="entry name" value="DNA_recomb/repair_RecN"/>
</dbReference>
<feature type="domain" description="RecF/RecN/SMC N-terminal" evidence="11">
    <location>
        <begin position="3"/>
        <end position="516"/>
    </location>
</feature>
<evidence type="ECO:0000256" key="6">
    <source>
        <dbReference type="ARBA" id="ARBA00022840"/>
    </source>
</evidence>
<evidence type="ECO:0000259" key="11">
    <source>
        <dbReference type="Pfam" id="PF02463"/>
    </source>
</evidence>
<keyword evidence="10" id="KW-0175">Coiled coil</keyword>
<evidence type="ECO:0000256" key="3">
    <source>
        <dbReference type="ARBA" id="ARBA00021315"/>
    </source>
</evidence>
<dbReference type="CDD" id="cd03241">
    <property type="entry name" value="ABC_RecN"/>
    <property type="match status" value="2"/>
</dbReference>
<evidence type="ECO:0000256" key="10">
    <source>
        <dbReference type="SAM" id="Coils"/>
    </source>
</evidence>
<keyword evidence="13" id="KW-1185">Reference proteome</keyword>
<comment type="caution">
    <text evidence="12">The sequence shown here is derived from an EMBL/GenBank/DDBJ whole genome shotgun (WGS) entry which is preliminary data.</text>
</comment>
<name>A0ABS3NJB2_9GAMM</name>
<dbReference type="PANTHER" id="PTHR11059:SF0">
    <property type="entry name" value="DNA REPAIR PROTEIN RECN"/>
    <property type="match status" value="1"/>
</dbReference>
<dbReference type="SUPFAM" id="SSF52540">
    <property type="entry name" value="P-loop containing nucleoside triphosphate hydrolases"/>
    <property type="match status" value="1"/>
</dbReference>
<dbReference type="Proteomes" id="UP000664882">
    <property type="component" value="Unassembled WGS sequence"/>
</dbReference>
<accession>A0ABS3NJB2</accession>
<feature type="coiled-coil region" evidence="10">
    <location>
        <begin position="341"/>
        <end position="368"/>
    </location>
</feature>
<keyword evidence="4" id="KW-0547">Nucleotide-binding</keyword>
<evidence type="ECO:0000313" key="13">
    <source>
        <dbReference type="Proteomes" id="UP000664882"/>
    </source>
</evidence>
<dbReference type="NCBIfam" id="TIGR00634">
    <property type="entry name" value="recN"/>
    <property type="match status" value="1"/>
</dbReference>